<name>A0A848K5B8_9NOCA</name>
<dbReference type="EMBL" id="VCQU01000001">
    <property type="protein sequence ID" value="NMN93589.1"/>
    <property type="molecule type" value="Genomic_DNA"/>
</dbReference>
<organism evidence="2 3">
    <name type="scientific">Antrihabitans stalactiti</name>
    <dbReference type="NCBI Taxonomy" id="2584121"/>
    <lineage>
        <taxon>Bacteria</taxon>
        <taxon>Bacillati</taxon>
        <taxon>Actinomycetota</taxon>
        <taxon>Actinomycetes</taxon>
        <taxon>Mycobacteriales</taxon>
        <taxon>Nocardiaceae</taxon>
        <taxon>Antrihabitans</taxon>
    </lineage>
</organism>
<keyword evidence="3" id="KW-1185">Reference proteome</keyword>
<dbReference type="Proteomes" id="UP000535543">
    <property type="component" value="Unassembled WGS sequence"/>
</dbReference>
<reference evidence="2 3" key="2">
    <citation type="submission" date="2020-06" db="EMBL/GenBank/DDBJ databases">
        <title>Antribacter stalactiti gen. nov., sp. nov., a new member of the family Nacardiaceae isolated from a cave.</title>
        <authorList>
            <person name="Kim I.S."/>
        </authorList>
    </citation>
    <scope>NUCLEOTIDE SEQUENCE [LARGE SCALE GENOMIC DNA]</scope>
    <source>
        <strain evidence="2 3">YC2-7</strain>
    </source>
</reference>
<protein>
    <submittedName>
        <fullName evidence="2">Uncharacterized protein</fullName>
    </submittedName>
</protein>
<evidence type="ECO:0000313" key="3">
    <source>
        <dbReference type="Proteomes" id="UP000535543"/>
    </source>
</evidence>
<accession>A0A848K5B8</accession>
<proteinExistence type="predicted"/>
<dbReference type="AlphaFoldDB" id="A0A848K5B8"/>
<feature type="region of interest" description="Disordered" evidence="1">
    <location>
        <begin position="1"/>
        <end position="30"/>
    </location>
</feature>
<gene>
    <name evidence="2" type="ORF">FGL95_00880</name>
</gene>
<sequence>MAEGNDVRPLSRDVRRRNSGTVTGPFREPLVQEPNSMTNPQRVVASIEEMRSASKGWTQASHYLVDAVNKTAPLQLSGLQAGIFQLACDDYVKATNYISDRLQEGVTETANISFALFLAASNYEREDQEGAHDFTHIDAGER</sequence>
<comment type="caution">
    <text evidence="2">The sequence shown here is derived from an EMBL/GenBank/DDBJ whole genome shotgun (WGS) entry which is preliminary data.</text>
</comment>
<feature type="compositionally biased region" description="Basic and acidic residues" evidence="1">
    <location>
        <begin position="1"/>
        <end position="13"/>
    </location>
</feature>
<evidence type="ECO:0000313" key="2">
    <source>
        <dbReference type="EMBL" id="NMN93589.1"/>
    </source>
</evidence>
<reference evidence="2 3" key="1">
    <citation type="submission" date="2019-05" db="EMBL/GenBank/DDBJ databases">
        <authorList>
            <person name="Lee S.D."/>
        </authorList>
    </citation>
    <scope>NUCLEOTIDE SEQUENCE [LARGE SCALE GENOMIC DNA]</scope>
    <source>
        <strain evidence="2 3">YC2-7</strain>
    </source>
</reference>
<evidence type="ECO:0000256" key="1">
    <source>
        <dbReference type="SAM" id="MobiDB-lite"/>
    </source>
</evidence>